<proteinExistence type="predicted"/>
<dbReference type="RefSeq" id="WP_114831022.1">
    <property type="nucleotide sequence ID" value="NZ_QQTO01000034.1"/>
</dbReference>
<evidence type="ECO:0000259" key="2">
    <source>
        <dbReference type="Pfam" id="PF00534"/>
    </source>
</evidence>
<dbReference type="OrthoDB" id="9793726at2"/>
<accession>A0A370L1Y4</accession>
<protein>
    <submittedName>
        <fullName evidence="4">Glycosyltransferase</fullName>
    </submittedName>
</protein>
<dbReference type="Gene3D" id="3.40.50.2000">
    <property type="entry name" value="Glycogen Phosphorylase B"/>
    <property type="match status" value="2"/>
</dbReference>
<dbReference type="PANTHER" id="PTHR46401:SF2">
    <property type="entry name" value="GLYCOSYLTRANSFERASE WBBK-RELATED"/>
    <property type="match status" value="1"/>
</dbReference>
<dbReference type="GO" id="GO:0009103">
    <property type="term" value="P:lipopolysaccharide biosynthetic process"/>
    <property type="evidence" value="ECO:0007669"/>
    <property type="project" value="TreeGrafter"/>
</dbReference>
<sequence>MHVLFVHRSGSGQFSHLIDRLLAEGAEVTLVTERAEHSRPGLRQIAYALDAGLAASPSLAATEYHVRTGEAVAAVLRRLRREDRPDLIIGHTGWGGLLFVKDVLPGTPLLGYCEYYYNADDSDFDFDPAFGISEAQRMRLRMRNAAQLVTLQAVDAAYTPTRWQHRQYPAAIRDRIAICHDGIDTRLCRPDPDASFTLPDGRELRRGDEVVTFVARDLDPYRGYPQFMRAAALVAQARPGVLFVVVGGDGVGYGRPRSDGRLWREVMLAETGLGERMVHIPWLAREDLIRLFQVSAAHVYLTVPFVLSWSLLEAMACGCLIVGSRTGPVQEVVSDRRNGLLAPFFDRSALAGTIAAALERQVEYEPLRQAARAAVLGRFDLEACLDRQMGLVERLVAQNDSALAQMDGLAAG</sequence>
<evidence type="ECO:0000259" key="3">
    <source>
        <dbReference type="Pfam" id="PF12000"/>
    </source>
</evidence>
<dbReference type="GO" id="GO:0016757">
    <property type="term" value="F:glycosyltransferase activity"/>
    <property type="evidence" value="ECO:0007669"/>
    <property type="project" value="InterPro"/>
</dbReference>
<dbReference type="InterPro" id="IPR001296">
    <property type="entry name" value="Glyco_trans_1"/>
</dbReference>
<dbReference type="InterPro" id="IPR022623">
    <property type="entry name" value="Glyco_trans_4"/>
</dbReference>
<keyword evidence="1 4" id="KW-0808">Transferase</keyword>
<dbReference type="EMBL" id="QQTP01000011">
    <property type="protein sequence ID" value="RDJ22143.1"/>
    <property type="molecule type" value="Genomic_DNA"/>
</dbReference>
<reference evidence="5" key="1">
    <citation type="submission" date="2018-07" db="EMBL/GenBank/DDBJ databases">
        <authorList>
            <person name="Safronova V.I."/>
            <person name="Chirak E.R."/>
            <person name="Sazanova A.L."/>
        </authorList>
    </citation>
    <scope>NUCLEOTIDE SEQUENCE [LARGE SCALE GENOMIC DNA]</scope>
    <source>
        <strain evidence="5">RCAM04685</strain>
    </source>
</reference>
<dbReference type="AlphaFoldDB" id="A0A370L1Y4"/>
<evidence type="ECO:0000313" key="4">
    <source>
        <dbReference type="EMBL" id="RDJ22143.1"/>
    </source>
</evidence>
<organism evidence="4 5">
    <name type="scientific">Bosea caraganae</name>
    <dbReference type="NCBI Taxonomy" id="2763117"/>
    <lineage>
        <taxon>Bacteria</taxon>
        <taxon>Pseudomonadati</taxon>
        <taxon>Pseudomonadota</taxon>
        <taxon>Alphaproteobacteria</taxon>
        <taxon>Hyphomicrobiales</taxon>
        <taxon>Boseaceae</taxon>
        <taxon>Bosea</taxon>
    </lineage>
</organism>
<dbReference type="Pfam" id="PF12000">
    <property type="entry name" value="Glyco_trans_4_3"/>
    <property type="match status" value="1"/>
</dbReference>
<keyword evidence="5" id="KW-1185">Reference proteome</keyword>
<dbReference type="PANTHER" id="PTHR46401">
    <property type="entry name" value="GLYCOSYLTRANSFERASE WBBK-RELATED"/>
    <property type="match status" value="1"/>
</dbReference>
<evidence type="ECO:0000256" key="1">
    <source>
        <dbReference type="ARBA" id="ARBA00022679"/>
    </source>
</evidence>
<feature type="domain" description="Glycosyl transferase family 4" evidence="3">
    <location>
        <begin position="25"/>
        <end position="186"/>
    </location>
</feature>
<evidence type="ECO:0000313" key="5">
    <source>
        <dbReference type="Proteomes" id="UP000255207"/>
    </source>
</evidence>
<gene>
    <name evidence="4" type="ORF">DWE98_19795</name>
</gene>
<dbReference type="SUPFAM" id="SSF53756">
    <property type="entry name" value="UDP-Glycosyltransferase/glycogen phosphorylase"/>
    <property type="match status" value="1"/>
</dbReference>
<name>A0A370L1Y4_9HYPH</name>
<comment type="caution">
    <text evidence="4">The sequence shown here is derived from an EMBL/GenBank/DDBJ whole genome shotgun (WGS) entry which is preliminary data.</text>
</comment>
<feature type="domain" description="Glycosyl transferase family 1" evidence="2">
    <location>
        <begin position="206"/>
        <end position="372"/>
    </location>
</feature>
<dbReference type="Proteomes" id="UP000255207">
    <property type="component" value="Unassembled WGS sequence"/>
</dbReference>
<dbReference type="Pfam" id="PF00534">
    <property type="entry name" value="Glycos_transf_1"/>
    <property type="match status" value="1"/>
</dbReference>